<dbReference type="PANTHER" id="PTHR16631">
    <property type="entry name" value="GLUCAN 1,3-BETA-GLUCOSIDASE"/>
    <property type="match status" value="1"/>
</dbReference>
<dbReference type="OrthoDB" id="941679at2759"/>
<dbReference type="GO" id="GO:0042973">
    <property type="term" value="F:glucan endo-1,3-beta-D-glucosidase activity"/>
    <property type="evidence" value="ECO:0007669"/>
    <property type="project" value="TreeGrafter"/>
</dbReference>
<name>A0A3D8R1Z2_9HELO</name>
<evidence type="ECO:0000313" key="6">
    <source>
        <dbReference type="Proteomes" id="UP000256645"/>
    </source>
</evidence>
<comment type="similarity">
    <text evidence="2">Belongs to the glycosyl hydrolase 17 family.</text>
</comment>
<dbReference type="AlphaFoldDB" id="A0A3D8R1Z2"/>
<dbReference type="GO" id="GO:0009986">
    <property type="term" value="C:cell surface"/>
    <property type="evidence" value="ECO:0007669"/>
    <property type="project" value="TreeGrafter"/>
</dbReference>
<dbReference type="Gene3D" id="3.20.20.80">
    <property type="entry name" value="Glycosidases"/>
    <property type="match status" value="1"/>
</dbReference>
<evidence type="ECO:0000313" key="5">
    <source>
        <dbReference type="EMBL" id="RDW67996.1"/>
    </source>
</evidence>
<evidence type="ECO:0008006" key="7">
    <source>
        <dbReference type="Google" id="ProtNLM"/>
    </source>
</evidence>
<feature type="chain" id="PRO_5017572187" description="Glycoside hydrolase family 17 protein" evidence="4">
    <location>
        <begin position="20"/>
        <end position="425"/>
    </location>
</feature>
<organism evidence="5 6">
    <name type="scientific">Coleophoma cylindrospora</name>
    <dbReference type="NCBI Taxonomy" id="1849047"/>
    <lineage>
        <taxon>Eukaryota</taxon>
        <taxon>Fungi</taxon>
        <taxon>Dikarya</taxon>
        <taxon>Ascomycota</taxon>
        <taxon>Pezizomycotina</taxon>
        <taxon>Leotiomycetes</taxon>
        <taxon>Helotiales</taxon>
        <taxon>Dermateaceae</taxon>
        <taxon>Coleophoma</taxon>
    </lineage>
</organism>
<comment type="caution">
    <text evidence="5">The sequence shown here is derived from an EMBL/GenBank/DDBJ whole genome shotgun (WGS) entry which is preliminary data.</text>
</comment>
<evidence type="ECO:0000256" key="1">
    <source>
        <dbReference type="ARBA" id="ARBA00004196"/>
    </source>
</evidence>
<dbReference type="InterPro" id="IPR050732">
    <property type="entry name" value="Beta-glucan_modifiers"/>
</dbReference>
<dbReference type="InterPro" id="IPR017853">
    <property type="entry name" value="GH"/>
</dbReference>
<dbReference type="EMBL" id="PDLM01000010">
    <property type="protein sequence ID" value="RDW67996.1"/>
    <property type="molecule type" value="Genomic_DNA"/>
</dbReference>
<keyword evidence="4" id="KW-0732">Signal</keyword>
<dbReference type="SUPFAM" id="SSF51445">
    <property type="entry name" value="(Trans)glycosidases"/>
    <property type="match status" value="1"/>
</dbReference>
<keyword evidence="3" id="KW-0378">Hydrolase</keyword>
<comment type="subcellular location">
    <subcellularLocation>
        <location evidence="1">Cell envelope</location>
    </subcellularLocation>
</comment>
<dbReference type="PANTHER" id="PTHR16631:SF14">
    <property type="entry name" value="FAMILY 17 GLUCOSIDASE SCW10-RELATED"/>
    <property type="match status" value="1"/>
</dbReference>
<feature type="signal peptide" evidence="4">
    <location>
        <begin position="1"/>
        <end position="19"/>
    </location>
</feature>
<evidence type="ECO:0000256" key="3">
    <source>
        <dbReference type="ARBA" id="ARBA00022801"/>
    </source>
</evidence>
<proteinExistence type="inferred from homology"/>
<reference evidence="5 6" key="1">
    <citation type="journal article" date="2018" name="IMA Fungus">
        <title>IMA Genome-F 9: Draft genome sequence of Annulohypoxylon stygium, Aspergillus mulundensis, Berkeleyomyces basicola (syn. Thielaviopsis basicola), Ceratocystis smalleyi, two Cercospora beticola strains, Coleophoma cylindrospora, Fusarium fracticaudum, Phialophora cf. hyalina, and Morchella septimelata.</title>
        <authorList>
            <person name="Wingfield B.D."/>
            <person name="Bills G.F."/>
            <person name="Dong Y."/>
            <person name="Huang W."/>
            <person name="Nel W.J."/>
            <person name="Swalarsk-Parry B.S."/>
            <person name="Vaghefi N."/>
            <person name="Wilken P.M."/>
            <person name="An Z."/>
            <person name="de Beer Z.W."/>
            <person name="De Vos L."/>
            <person name="Chen L."/>
            <person name="Duong T.A."/>
            <person name="Gao Y."/>
            <person name="Hammerbacher A."/>
            <person name="Kikkert J.R."/>
            <person name="Li Y."/>
            <person name="Li H."/>
            <person name="Li K."/>
            <person name="Li Q."/>
            <person name="Liu X."/>
            <person name="Ma X."/>
            <person name="Naidoo K."/>
            <person name="Pethybridge S.J."/>
            <person name="Sun J."/>
            <person name="Steenkamp E.T."/>
            <person name="van der Nest M.A."/>
            <person name="van Wyk S."/>
            <person name="Wingfield M.J."/>
            <person name="Xiong C."/>
            <person name="Yue Q."/>
            <person name="Zhang X."/>
        </authorList>
    </citation>
    <scope>NUCLEOTIDE SEQUENCE [LARGE SCALE GENOMIC DNA]</scope>
    <source>
        <strain evidence="5 6">BP6252</strain>
    </source>
</reference>
<dbReference type="STRING" id="1849047.A0A3D8R1Z2"/>
<sequence>MKTFTFAVAAASLLQFSAAQPHRNRQAVHQHQKKDVVVTVTDIVYPTNGPEVIVYVDQFDTPRSTSTNYLWGTVEATSSSSTSTSSSYVAPAAPSSTSVAPAIAPAVVAAASSSAYVAPVVTTSSTPVYVAPTTSSTSVAPVATTSSSAAAASTSATAEAGGYGFSYNAYRADGTCKTQDDVNMDFAGLPSGYTMVRTYGTDCDQITTVLSAAMTYGYTLFAGVYYLDTLAADLQTMISAANAAGGWSAFDTISIGNELVDTGKSTAAEVIAALSTARGTLTAAGFTGHVVTVDTLAATLLNPSLCDESDYCAVNCHPFFDQYTSSSEAGTFINTQVGLLRAVLANANQEVVITETGWPWQGTNHGDAVVSLADQSTAIASIKGNVSLKTILLSAYNDLWKTTAAATYDAEKYWGIGGINAPSDS</sequence>
<gene>
    <name evidence="5" type="ORF">BP6252_09392</name>
</gene>
<evidence type="ECO:0000256" key="4">
    <source>
        <dbReference type="SAM" id="SignalP"/>
    </source>
</evidence>
<protein>
    <recommendedName>
        <fullName evidence="7">Glycoside hydrolase family 17 protein</fullName>
    </recommendedName>
</protein>
<dbReference type="GO" id="GO:0009277">
    <property type="term" value="C:fungal-type cell wall"/>
    <property type="evidence" value="ECO:0007669"/>
    <property type="project" value="TreeGrafter"/>
</dbReference>
<keyword evidence="6" id="KW-1185">Reference proteome</keyword>
<accession>A0A3D8R1Z2</accession>
<evidence type="ECO:0000256" key="2">
    <source>
        <dbReference type="ARBA" id="ARBA00008773"/>
    </source>
</evidence>
<dbReference type="GO" id="GO:0005576">
    <property type="term" value="C:extracellular region"/>
    <property type="evidence" value="ECO:0007669"/>
    <property type="project" value="TreeGrafter"/>
</dbReference>
<dbReference type="GO" id="GO:0071555">
    <property type="term" value="P:cell wall organization"/>
    <property type="evidence" value="ECO:0007669"/>
    <property type="project" value="TreeGrafter"/>
</dbReference>
<dbReference type="Proteomes" id="UP000256645">
    <property type="component" value="Unassembled WGS sequence"/>
</dbReference>